<gene>
    <name evidence="1" type="ORF">HERI1096_LOCUS13360</name>
</gene>
<organism evidence="1">
    <name type="scientific">Haptolina ericina</name>
    <dbReference type="NCBI Taxonomy" id="156174"/>
    <lineage>
        <taxon>Eukaryota</taxon>
        <taxon>Haptista</taxon>
        <taxon>Haptophyta</taxon>
        <taxon>Prymnesiophyceae</taxon>
        <taxon>Prymnesiales</taxon>
        <taxon>Prymnesiaceae</taxon>
        <taxon>Haptolina</taxon>
    </lineage>
</organism>
<accession>A0A7S3AT98</accession>
<protein>
    <submittedName>
        <fullName evidence="1">Uncharacterized protein</fullName>
    </submittedName>
</protein>
<dbReference type="AlphaFoldDB" id="A0A7S3AT98"/>
<dbReference type="EMBL" id="HBHX01024022">
    <property type="protein sequence ID" value="CAE0112700.1"/>
    <property type="molecule type" value="Transcribed_RNA"/>
</dbReference>
<proteinExistence type="predicted"/>
<sequence length="169" mass="18340">MEEWYPGFVEELGLREAALDPKWGPSRGSPTGCWWKPSGGDCAQSIVPRRSAGRTAAHSLTGIAACRFSTMSQPPPPPPPPRITSSDGSWRFIPIKASLHASLVANANIATISQKVHQAPASAHATHACERLRTFYHFSQATLDDATAILASDLDALGYSRMQWTELTR</sequence>
<name>A0A7S3AT98_9EUKA</name>
<reference evidence="1" key="1">
    <citation type="submission" date="2021-01" db="EMBL/GenBank/DDBJ databases">
        <authorList>
            <person name="Corre E."/>
            <person name="Pelletier E."/>
            <person name="Niang G."/>
            <person name="Scheremetjew M."/>
            <person name="Finn R."/>
            <person name="Kale V."/>
            <person name="Holt S."/>
            <person name="Cochrane G."/>
            <person name="Meng A."/>
            <person name="Brown T."/>
            <person name="Cohen L."/>
        </authorList>
    </citation>
    <scope>NUCLEOTIDE SEQUENCE</scope>
    <source>
        <strain evidence="1">CCMP281</strain>
    </source>
</reference>
<evidence type="ECO:0000313" key="1">
    <source>
        <dbReference type="EMBL" id="CAE0112700.1"/>
    </source>
</evidence>